<dbReference type="PANTHER" id="PTHR11265">
    <property type="entry name" value="S-ADENOSYL-METHYLTRANSFERASE MRAW"/>
    <property type="match status" value="1"/>
</dbReference>
<name>A0ABV9KA36_9PORP</name>
<dbReference type="InterPro" id="IPR023397">
    <property type="entry name" value="SAM-dep_MeTrfase_MraW_recog"/>
</dbReference>
<keyword evidence="3 6" id="KW-0489">Methyltransferase</keyword>
<evidence type="ECO:0000256" key="3">
    <source>
        <dbReference type="ARBA" id="ARBA00022603"/>
    </source>
</evidence>
<feature type="binding site" evidence="6">
    <location>
        <begin position="35"/>
        <end position="37"/>
    </location>
    <ligand>
        <name>S-adenosyl-L-methionine</name>
        <dbReference type="ChEBI" id="CHEBI:59789"/>
    </ligand>
</feature>
<evidence type="ECO:0000313" key="8">
    <source>
        <dbReference type="Proteomes" id="UP001596020"/>
    </source>
</evidence>
<dbReference type="RefSeq" id="WP_380080439.1">
    <property type="nucleotide sequence ID" value="NZ_JBHSGO010000217.1"/>
</dbReference>
<dbReference type="InterPro" id="IPR002903">
    <property type="entry name" value="RsmH"/>
</dbReference>
<comment type="subcellular location">
    <subcellularLocation>
        <location evidence="6">Cytoplasm</location>
    </subcellularLocation>
</comment>
<evidence type="ECO:0000256" key="2">
    <source>
        <dbReference type="ARBA" id="ARBA00022552"/>
    </source>
</evidence>
<comment type="caution">
    <text evidence="7">The sequence shown here is derived from an EMBL/GenBank/DDBJ whole genome shotgun (WGS) entry which is preliminary data.</text>
</comment>
<accession>A0ABV9KA36</accession>
<evidence type="ECO:0000256" key="4">
    <source>
        <dbReference type="ARBA" id="ARBA00022679"/>
    </source>
</evidence>
<protein>
    <recommendedName>
        <fullName evidence="6">Ribosomal RNA small subunit methyltransferase H</fullName>
        <ecNumber evidence="6">2.1.1.199</ecNumber>
    </recommendedName>
    <alternativeName>
        <fullName evidence="6">16S rRNA m(4)C1402 methyltransferase</fullName>
    </alternativeName>
    <alternativeName>
        <fullName evidence="6">rRNA (cytosine-N(4)-)-methyltransferase RsmH</fullName>
    </alternativeName>
</protein>
<dbReference type="SUPFAM" id="SSF53335">
    <property type="entry name" value="S-adenosyl-L-methionine-dependent methyltransferases"/>
    <property type="match status" value="1"/>
</dbReference>
<dbReference type="GO" id="GO:0008168">
    <property type="term" value="F:methyltransferase activity"/>
    <property type="evidence" value="ECO:0007669"/>
    <property type="project" value="UniProtKB-KW"/>
</dbReference>
<feature type="binding site" evidence="6">
    <location>
        <position position="76"/>
    </location>
    <ligand>
        <name>S-adenosyl-L-methionine</name>
        <dbReference type="ChEBI" id="CHEBI:59789"/>
    </ligand>
</feature>
<dbReference type="Pfam" id="PF01795">
    <property type="entry name" value="Methyltransf_5"/>
    <property type="match status" value="1"/>
</dbReference>
<dbReference type="InterPro" id="IPR029063">
    <property type="entry name" value="SAM-dependent_MTases_sf"/>
</dbReference>
<feature type="binding site" evidence="6">
    <location>
        <position position="98"/>
    </location>
    <ligand>
        <name>S-adenosyl-L-methionine</name>
        <dbReference type="ChEBI" id="CHEBI:59789"/>
    </ligand>
</feature>
<comment type="catalytic activity">
    <reaction evidence="6">
        <text>cytidine(1402) in 16S rRNA + S-adenosyl-L-methionine = N(4)-methylcytidine(1402) in 16S rRNA + S-adenosyl-L-homocysteine + H(+)</text>
        <dbReference type="Rhea" id="RHEA:42928"/>
        <dbReference type="Rhea" id="RHEA-COMP:10286"/>
        <dbReference type="Rhea" id="RHEA-COMP:10287"/>
        <dbReference type="ChEBI" id="CHEBI:15378"/>
        <dbReference type="ChEBI" id="CHEBI:57856"/>
        <dbReference type="ChEBI" id="CHEBI:59789"/>
        <dbReference type="ChEBI" id="CHEBI:74506"/>
        <dbReference type="ChEBI" id="CHEBI:82748"/>
        <dbReference type="EC" id="2.1.1.199"/>
    </reaction>
</comment>
<dbReference type="EC" id="2.1.1.199" evidence="6"/>
<evidence type="ECO:0000256" key="5">
    <source>
        <dbReference type="ARBA" id="ARBA00022691"/>
    </source>
</evidence>
<gene>
    <name evidence="6 7" type="primary">rsmH</name>
    <name evidence="7" type="ORF">ACFO3G_09890</name>
</gene>
<proteinExistence type="inferred from homology"/>
<keyword evidence="6" id="KW-0963">Cytoplasm</keyword>
<sequence>MQDFDYHSPVLLHQSVDSLITDREGIYIDVTFGGGGHSRYILSCLSDGHLLGFDQDPDAEANCPKDHRFTFIPSNFRYLYQFCSYYGIVGKVDGILADLGVSSHQFDTAERGFSFRADEPAPDMRMNSRAGISAQMVLQSYSLEQLTSVFRNYGELNNAYRIAMRIVKARENGETFDSIKSLMDIVKPEVKPQKEKKIYACIFQALRIEVNDELGALRDMLEAAKRVLRPGGRLSVITYHSIEDRIVKDFFRQKEEIDQVQQLIYGNTSCAWNLINRKPIVPQESELDFNPRSRSAKLRIAEKL</sequence>
<reference evidence="8" key="1">
    <citation type="journal article" date="2019" name="Int. J. Syst. Evol. Microbiol.">
        <title>The Global Catalogue of Microorganisms (GCM) 10K type strain sequencing project: providing services to taxonomists for standard genome sequencing and annotation.</title>
        <authorList>
            <consortium name="The Broad Institute Genomics Platform"/>
            <consortium name="The Broad Institute Genome Sequencing Center for Infectious Disease"/>
            <person name="Wu L."/>
            <person name="Ma J."/>
        </authorList>
    </citation>
    <scope>NUCLEOTIDE SEQUENCE [LARGE SCALE GENOMIC DNA]</scope>
    <source>
        <strain evidence="8">CGMCC 4.7357</strain>
    </source>
</reference>
<dbReference type="Gene3D" id="3.40.50.150">
    <property type="entry name" value="Vaccinia Virus protein VP39"/>
    <property type="match status" value="1"/>
</dbReference>
<dbReference type="SUPFAM" id="SSF81799">
    <property type="entry name" value="Putative methyltransferase TM0872, insert domain"/>
    <property type="match status" value="1"/>
</dbReference>
<comment type="similarity">
    <text evidence="1 6">Belongs to the methyltransferase superfamily. RsmH family.</text>
</comment>
<keyword evidence="8" id="KW-1185">Reference proteome</keyword>
<evidence type="ECO:0000313" key="7">
    <source>
        <dbReference type="EMBL" id="MFC4666904.1"/>
    </source>
</evidence>
<dbReference type="Proteomes" id="UP001596020">
    <property type="component" value="Unassembled WGS sequence"/>
</dbReference>
<comment type="function">
    <text evidence="6">Specifically methylates the N4 position of cytidine in position 1402 (C1402) of 16S rRNA.</text>
</comment>
<dbReference type="NCBIfam" id="TIGR00006">
    <property type="entry name" value="16S rRNA (cytosine(1402)-N(4))-methyltransferase RsmH"/>
    <property type="match status" value="1"/>
</dbReference>
<dbReference type="EMBL" id="JBHSGO010000217">
    <property type="protein sequence ID" value="MFC4666904.1"/>
    <property type="molecule type" value="Genomic_DNA"/>
</dbReference>
<evidence type="ECO:0000256" key="6">
    <source>
        <dbReference type="HAMAP-Rule" id="MF_01007"/>
    </source>
</evidence>
<dbReference type="PIRSF" id="PIRSF004486">
    <property type="entry name" value="MraW"/>
    <property type="match status" value="1"/>
</dbReference>
<keyword evidence="2 6" id="KW-0698">rRNA processing</keyword>
<feature type="binding site" evidence="6">
    <location>
        <position position="54"/>
    </location>
    <ligand>
        <name>S-adenosyl-L-methionine</name>
        <dbReference type="ChEBI" id="CHEBI:59789"/>
    </ligand>
</feature>
<dbReference type="Gene3D" id="1.10.150.170">
    <property type="entry name" value="Putative methyltransferase TM0872, insert domain"/>
    <property type="match status" value="1"/>
</dbReference>
<dbReference type="PANTHER" id="PTHR11265:SF0">
    <property type="entry name" value="12S RRNA N4-METHYLCYTIDINE METHYLTRANSFERASE"/>
    <property type="match status" value="1"/>
</dbReference>
<keyword evidence="5 6" id="KW-0949">S-adenosyl-L-methionine</keyword>
<evidence type="ECO:0000256" key="1">
    <source>
        <dbReference type="ARBA" id="ARBA00010396"/>
    </source>
</evidence>
<organism evidence="7 8">
    <name type="scientific">Falsiporphyromonas endometrii</name>
    <dbReference type="NCBI Taxonomy" id="1387297"/>
    <lineage>
        <taxon>Bacteria</taxon>
        <taxon>Pseudomonadati</taxon>
        <taxon>Bacteroidota</taxon>
        <taxon>Bacteroidia</taxon>
        <taxon>Bacteroidales</taxon>
        <taxon>Porphyromonadaceae</taxon>
        <taxon>Falsiporphyromonas</taxon>
    </lineage>
</organism>
<dbReference type="GO" id="GO:0032259">
    <property type="term" value="P:methylation"/>
    <property type="evidence" value="ECO:0007669"/>
    <property type="project" value="UniProtKB-KW"/>
</dbReference>
<keyword evidence="4 6" id="KW-0808">Transferase</keyword>
<dbReference type="HAMAP" id="MF_01007">
    <property type="entry name" value="16SrRNA_methyltr_H"/>
    <property type="match status" value="1"/>
</dbReference>
<feature type="binding site" evidence="6">
    <location>
        <position position="105"/>
    </location>
    <ligand>
        <name>S-adenosyl-L-methionine</name>
        <dbReference type="ChEBI" id="CHEBI:59789"/>
    </ligand>
</feature>